<dbReference type="Proteomes" id="UP000035681">
    <property type="component" value="Unplaced"/>
</dbReference>
<feature type="transmembrane region" description="Helical" evidence="10">
    <location>
        <begin position="12"/>
        <end position="30"/>
    </location>
</feature>
<protein>
    <submittedName>
        <fullName evidence="12">S-adenosylmethionine mitochondrial carrier protein</fullName>
    </submittedName>
</protein>
<sequence length="276" mass="30988">MSKKENLEPLRWFVCGGFAGLSVDLALYPIDTIKTRIQSENGFIKSGGFKNIYKGIGAVALGAAPGSAAFFITYKKLQDLSFSNKKSPLTDAFCASVGEISACIVRVPTEHIKQLAQTSRYKLAKGNLIEIMKCELRLNGFMGLYRGYFSTVCREIPFSFIQFPIWEGMKVKWAESRNKDKCSPFESAIFGSIAGSFSAFLTTPLDVAKTRIMLDINNIYKKSILNVWKSIVKNEKPKQLYAGASVRTMWMGLGGFIYFFGYEFSMKLWEDLIVNH</sequence>
<dbReference type="PROSITE" id="PS50920">
    <property type="entry name" value="SOLCAR"/>
    <property type="match status" value="3"/>
</dbReference>
<keyword evidence="7 8" id="KW-0472">Membrane</keyword>
<dbReference type="STRING" id="6248.A0A0K0EET8"/>
<feature type="repeat" description="Solcar" evidence="8">
    <location>
        <begin position="86"/>
        <end position="172"/>
    </location>
</feature>
<feature type="repeat" description="Solcar" evidence="8">
    <location>
        <begin position="7"/>
        <end position="80"/>
    </location>
</feature>
<evidence type="ECO:0000256" key="8">
    <source>
        <dbReference type="PROSITE-ProRule" id="PRU00282"/>
    </source>
</evidence>
<evidence type="ECO:0000256" key="5">
    <source>
        <dbReference type="ARBA" id="ARBA00022737"/>
    </source>
</evidence>
<feature type="repeat" description="Solcar" evidence="8">
    <location>
        <begin position="182"/>
        <end position="268"/>
    </location>
</feature>
<evidence type="ECO:0000256" key="1">
    <source>
        <dbReference type="ARBA" id="ARBA00004141"/>
    </source>
</evidence>
<evidence type="ECO:0000256" key="2">
    <source>
        <dbReference type="ARBA" id="ARBA00006375"/>
    </source>
</evidence>
<dbReference type="InterPro" id="IPR023395">
    <property type="entry name" value="MCP_dom_sf"/>
</dbReference>
<dbReference type="WBParaSite" id="TCONS_00009758.p1">
    <property type="protein sequence ID" value="TCONS_00009758.p1"/>
    <property type="gene ID" value="XLOC_007513"/>
</dbReference>
<evidence type="ECO:0000256" key="6">
    <source>
        <dbReference type="ARBA" id="ARBA00022989"/>
    </source>
</evidence>
<feature type="transmembrane region" description="Helical" evidence="10">
    <location>
        <begin position="240"/>
        <end position="260"/>
    </location>
</feature>
<evidence type="ECO:0000256" key="10">
    <source>
        <dbReference type="SAM" id="Phobius"/>
    </source>
</evidence>
<evidence type="ECO:0000313" key="11">
    <source>
        <dbReference type="Proteomes" id="UP000035681"/>
    </source>
</evidence>
<dbReference type="SUPFAM" id="SSF103506">
    <property type="entry name" value="Mitochondrial carrier"/>
    <property type="match status" value="1"/>
</dbReference>
<accession>A0A0K0EET8</accession>
<dbReference type="InterPro" id="IPR018108">
    <property type="entry name" value="MCP_transmembrane"/>
</dbReference>
<dbReference type="Pfam" id="PF00153">
    <property type="entry name" value="Mito_carr"/>
    <property type="match status" value="3"/>
</dbReference>
<evidence type="ECO:0000256" key="9">
    <source>
        <dbReference type="RuleBase" id="RU000488"/>
    </source>
</evidence>
<organism evidence="12">
    <name type="scientific">Strongyloides stercoralis</name>
    <name type="common">Threadworm</name>
    <dbReference type="NCBI Taxonomy" id="6248"/>
    <lineage>
        <taxon>Eukaryota</taxon>
        <taxon>Metazoa</taxon>
        <taxon>Ecdysozoa</taxon>
        <taxon>Nematoda</taxon>
        <taxon>Chromadorea</taxon>
        <taxon>Rhabditida</taxon>
        <taxon>Tylenchina</taxon>
        <taxon>Panagrolaimomorpha</taxon>
        <taxon>Strongyloidoidea</taxon>
        <taxon>Strongyloididae</taxon>
        <taxon>Strongyloides</taxon>
    </lineage>
</organism>
<comment type="subcellular location">
    <subcellularLocation>
        <location evidence="1">Membrane</location>
        <topology evidence="1">Multi-pass membrane protein</topology>
    </subcellularLocation>
</comment>
<dbReference type="PANTHER" id="PTHR45667">
    <property type="entry name" value="S-ADENOSYLMETHIONINE MITOCHONDRIAL CARRIER PROTEIN"/>
    <property type="match status" value="1"/>
</dbReference>
<evidence type="ECO:0000256" key="4">
    <source>
        <dbReference type="ARBA" id="ARBA00022692"/>
    </source>
</evidence>
<keyword evidence="3 9" id="KW-0813">Transport</keyword>
<dbReference type="WBParaSite" id="SSTP_0000800100.1">
    <property type="protein sequence ID" value="SSTP_0000800100.1"/>
    <property type="gene ID" value="SSTP_0000800100"/>
</dbReference>
<keyword evidence="5" id="KW-0677">Repeat</keyword>
<keyword evidence="4 8" id="KW-0812">Transmembrane</keyword>
<dbReference type="Gene3D" id="1.50.40.10">
    <property type="entry name" value="Mitochondrial carrier domain"/>
    <property type="match status" value="1"/>
</dbReference>
<keyword evidence="6 10" id="KW-1133">Transmembrane helix</keyword>
<proteinExistence type="inferred from homology"/>
<name>A0A0K0EET8_STRER</name>
<evidence type="ECO:0000313" key="12">
    <source>
        <dbReference type="WBParaSite" id="SSTP_0000800100.1"/>
    </source>
</evidence>
<keyword evidence="11" id="KW-1185">Reference proteome</keyword>
<feature type="transmembrane region" description="Helical" evidence="10">
    <location>
        <begin position="52"/>
        <end position="74"/>
    </location>
</feature>
<dbReference type="AlphaFoldDB" id="A0A0K0EET8"/>
<reference evidence="12" key="1">
    <citation type="submission" date="2015-08" db="UniProtKB">
        <authorList>
            <consortium name="WormBaseParasite"/>
        </authorList>
    </citation>
    <scope>IDENTIFICATION</scope>
</reference>
<evidence type="ECO:0000256" key="3">
    <source>
        <dbReference type="ARBA" id="ARBA00022448"/>
    </source>
</evidence>
<evidence type="ECO:0000256" key="7">
    <source>
        <dbReference type="ARBA" id="ARBA00023136"/>
    </source>
</evidence>
<dbReference type="GO" id="GO:0016020">
    <property type="term" value="C:membrane"/>
    <property type="evidence" value="ECO:0007669"/>
    <property type="project" value="UniProtKB-SubCell"/>
</dbReference>
<comment type="similarity">
    <text evidence="2 9">Belongs to the mitochondrial carrier (TC 2.A.29) family.</text>
</comment>